<evidence type="ECO:0000313" key="3">
    <source>
        <dbReference type="Proteomes" id="UP001302429"/>
    </source>
</evidence>
<dbReference type="KEGG" id="acoa:RB602_06850"/>
<keyword evidence="1" id="KW-0732">Signal</keyword>
<dbReference type="AlphaFoldDB" id="A0AA97I2I1"/>
<accession>A0AA97I2I1</accession>
<organism evidence="2 3">
    <name type="scientific">Alterisphingorhabdus coralli</name>
    <dbReference type="NCBI Taxonomy" id="3071408"/>
    <lineage>
        <taxon>Bacteria</taxon>
        <taxon>Pseudomonadati</taxon>
        <taxon>Pseudomonadota</taxon>
        <taxon>Alphaproteobacteria</taxon>
        <taxon>Sphingomonadales</taxon>
        <taxon>Sphingomonadaceae</taxon>
        <taxon>Alterisphingorhabdus (ex Yan et al. 2024)</taxon>
    </lineage>
</organism>
<dbReference type="InterPro" id="IPR047111">
    <property type="entry name" value="YbaP-like"/>
</dbReference>
<evidence type="ECO:0000313" key="2">
    <source>
        <dbReference type="EMBL" id="WOE76425.1"/>
    </source>
</evidence>
<dbReference type="InterPro" id="IPR002816">
    <property type="entry name" value="TraB/PrgY/GumN_fam"/>
</dbReference>
<name>A0AA97I2I1_9SPHN</name>
<evidence type="ECO:0000256" key="1">
    <source>
        <dbReference type="SAM" id="SignalP"/>
    </source>
</evidence>
<feature type="chain" id="PRO_5041733994" evidence="1">
    <location>
        <begin position="22"/>
        <end position="305"/>
    </location>
</feature>
<gene>
    <name evidence="2" type="ORF">RB602_06850</name>
</gene>
<sequence>MTMLRFPASLFVLLIALLISACQQEPDITDEWAAMPKEHQPALWKVSRNGRYGYLFGGVHALPDGLQWYDNAVPGSLQDSATLVLEIDARQEDQPIPDTFRDMGYTPGLPKVPDRISAQLHDEYEEIAEEADLPDNAFTAQESWATALSLAGLATTGLGVSKDNGVEAILTAEARERNLPIVALESAEEQFSYFDNLSEKHQTLMLEAVIADADEAKESYRELLAHWLTGDVAALAETAQSGMLATGPVREALLVARNRAWTEPIAELIDSNKRPFVAVGAAHVAGEDSVQAMLAEQGFTVERLQ</sequence>
<dbReference type="CDD" id="cd14789">
    <property type="entry name" value="Tiki"/>
    <property type="match status" value="1"/>
</dbReference>
<reference evidence="2 3" key="1">
    <citation type="submission" date="2023-10" db="EMBL/GenBank/DDBJ databases">
        <title>Complete genome sequence of a Sphingomonadaceae bacterium.</title>
        <authorList>
            <person name="Yan C."/>
        </authorList>
    </citation>
    <scope>NUCLEOTIDE SEQUENCE [LARGE SCALE GENOMIC DNA]</scope>
    <source>
        <strain evidence="2 3">SCSIO 66989</strain>
    </source>
</reference>
<dbReference type="PANTHER" id="PTHR40590:SF1">
    <property type="entry name" value="CYTOPLASMIC PROTEIN"/>
    <property type="match status" value="1"/>
</dbReference>
<dbReference type="EMBL" id="CP136594">
    <property type="protein sequence ID" value="WOE76425.1"/>
    <property type="molecule type" value="Genomic_DNA"/>
</dbReference>
<protein>
    <submittedName>
        <fullName evidence="2">TraB/GumN family protein</fullName>
    </submittedName>
</protein>
<dbReference type="RefSeq" id="WP_317084112.1">
    <property type="nucleotide sequence ID" value="NZ_CP136594.1"/>
</dbReference>
<proteinExistence type="predicted"/>
<dbReference type="PANTHER" id="PTHR40590">
    <property type="entry name" value="CYTOPLASMIC PROTEIN-RELATED"/>
    <property type="match status" value="1"/>
</dbReference>
<feature type="signal peptide" evidence="1">
    <location>
        <begin position="1"/>
        <end position="21"/>
    </location>
</feature>
<keyword evidence="3" id="KW-1185">Reference proteome</keyword>
<dbReference type="Proteomes" id="UP001302429">
    <property type="component" value="Chromosome"/>
</dbReference>
<dbReference type="Pfam" id="PF01963">
    <property type="entry name" value="TraB_PrgY_gumN"/>
    <property type="match status" value="1"/>
</dbReference>
<dbReference type="PROSITE" id="PS51257">
    <property type="entry name" value="PROKAR_LIPOPROTEIN"/>
    <property type="match status" value="1"/>
</dbReference>